<evidence type="ECO:0008006" key="4">
    <source>
        <dbReference type="Google" id="ProtNLM"/>
    </source>
</evidence>
<dbReference type="InterPro" id="IPR011011">
    <property type="entry name" value="Znf_FYVE_PHD"/>
</dbReference>
<proteinExistence type="predicted"/>
<dbReference type="EMBL" id="JAIWYP010000001">
    <property type="protein sequence ID" value="KAH3876732.1"/>
    <property type="molecule type" value="Genomic_DNA"/>
</dbReference>
<dbReference type="SUPFAM" id="SSF57903">
    <property type="entry name" value="FYVE/PHD zinc finger"/>
    <property type="match status" value="1"/>
</dbReference>
<keyword evidence="3" id="KW-1185">Reference proteome</keyword>
<feature type="compositionally biased region" description="Basic and acidic residues" evidence="1">
    <location>
        <begin position="244"/>
        <end position="256"/>
    </location>
</feature>
<organism evidence="2 3">
    <name type="scientific">Dreissena polymorpha</name>
    <name type="common">Zebra mussel</name>
    <name type="synonym">Mytilus polymorpha</name>
    <dbReference type="NCBI Taxonomy" id="45954"/>
    <lineage>
        <taxon>Eukaryota</taxon>
        <taxon>Metazoa</taxon>
        <taxon>Spiralia</taxon>
        <taxon>Lophotrochozoa</taxon>
        <taxon>Mollusca</taxon>
        <taxon>Bivalvia</taxon>
        <taxon>Autobranchia</taxon>
        <taxon>Heteroconchia</taxon>
        <taxon>Euheterodonta</taxon>
        <taxon>Imparidentia</taxon>
        <taxon>Neoheterodontei</taxon>
        <taxon>Myida</taxon>
        <taxon>Dreissenoidea</taxon>
        <taxon>Dreissenidae</taxon>
        <taxon>Dreissena</taxon>
    </lineage>
</organism>
<evidence type="ECO:0000256" key="1">
    <source>
        <dbReference type="SAM" id="MobiDB-lite"/>
    </source>
</evidence>
<dbReference type="OrthoDB" id="6140443at2759"/>
<dbReference type="Gene3D" id="3.30.40.10">
    <property type="entry name" value="Zinc/RING finger domain, C3HC4 (zinc finger)"/>
    <property type="match status" value="1"/>
</dbReference>
<name>A0A9D4MK08_DREPO</name>
<dbReference type="Proteomes" id="UP000828390">
    <property type="component" value="Unassembled WGS sequence"/>
</dbReference>
<dbReference type="InterPro" id="IPR013083">
    <property type="entry name" value="Znf_RING/FYVE/PHD"/>
</dbReference>
<comment type="caution">
    <text evidence="2">The sequence shown here is derived from an EMBL/GenBank/DDBJ whole genome shotgun (WGS) entry which is preliminary data.</text>
</comment>
<feature type="region of interest" description="Disordered" evidence="1">
    <location>
        <begin position="240"/>
        <end position="262"/>
    </location>
</feature>
<evidence type="ECO:0000313" key="2">
    <source>
        <dbReference type="EMBL" id="KAH3876732.1"/>
    </source>
</evidence>
<evidence type="ECO:0000313" key="3">
    <source>
        <dbReference type="Proteomes" id="UP000828390"/>
    </source>
</evidence>
<sequence>MSSKLAFWEMDKIIQVKVQEVVSQPVDQPEPSTSNAHSFSEAGNAKLRYIAGVCVHKIRNRLRDSVVRNLGEINKNSKFTRQINYKKEKMLKALTTSEDSVDPRDSSMSEIEFKQNKSRGLTVVSDELFIFLKNLHSALQTQLTNKNFHKHVDRIHTFCRNHIDYESNLLGSWIGLFSSVQDDSIEDEILLVLLAELYKAISEHFIKLSIVDSLKHFKCSIPRKKKQALRTKIQALGERAAGGKKSDNIESRDKDCKTRKRKVTGKGKSKKVKNTDAVEDLFICPSCDNVCEEEPIDREGESIGCDKCNEWYHYGCVQKNTVAEKNT</sequence>
<protein>
    <recommendedName>
        <fullName evidence="4">Zinc finger PHD-type domain-containing protein</fullName>
    </recommendedName>
</protein>
<reference evidence="2" key="2">
    <citation type="submission" date="2020-11" db="EMBL/GenBank/DDBJ databases">
        <authorList>
            <person name="McCartney M.A."/>
            <person name="Auch B."/>
            <person name="Kono T."/>
            <person name="Mallez S."/>
            <person name="Becker A."/>
            <person name="Gohl D.M."/>
            <person name="Silverstein K.A.T."/>
            <person name="Koren S."/>
            <person name="Bechman K.B."/>
            <person name="Herman A."/>
            <person name="Abrahante J.E."/>
            <person name="Garbe J."/>
        </authorList>
    </citation>
    <scope>NUCLEOTIDE SEQUENCE</scope>
    <source>
        <strain evidence="2">Duluth1</strain>
        <tissue evidence="2">Whole animal</tissue>
    </source>
</reference>
<accession>A0A9D4MK08</accession>
<reference evidence="2" key="1">
    <citation type="journal article" date="2019" name="bioRxiv">
        <title>The Genome of the Zebra Mussel, Dreissena polymorpha: A Resource for Invasive Species Research.</title>
        <authorList>
            <person name="McCartney M.A."/>
            <person name="Auch B."/>
            <person name="Kono T."/>
            <person name="Mallez S."/>
            <person name="Zhang Y."/>
            <person name="Obille A."/>
            <person name="Becker A."/>
            <person name="Abrahante J.E."/>
            <person name="Garbe J."/>
            <person name="Badalamenti J.P."/>
            <person name="Herman A."/>
            <person name="Mangelson H."/>
            <person name="Liachko I."/>
            <person name="Sullivan S."/>
            <person name="Sone E.D."/>
            <person name="Koren S."/>
            <person name="Silverstein K.A.T."/>
            <person name="Beckman K.B."/>
            <person name="Gohl D.M."/>
        </authorList>
    </citation>
    <scope>NUCLEOTIDE SEQUENCE</scope>
    <source>
        <strain evidence="2">Duluth1</strain>
        <tissue evidence="2">Whole animal</tissue>
    </source>
</reference>
<dbReference type="AlphaFoldDB" id="A0A9D4MK08"/>
<gene>
    <name evidence="2" type="ORF">DPMN_000582</name>
</gene>